<dbReference type="PANTHER" id="PTHR10983:SF24">
    <property type="entry name" value="1-ACYLGLYCEROL-3-PHOSPHATE O-ACYLTRANSFERASE 3, ISOFORM E-RELATED"/>
    <property type="match status" value="1"/>
</dbReference>
<keyword evidence="7" id="KW-1185">Reference proteome</keyword>
<evidence type="ECO:0000313" key="6">
    <source>
        <dbReference type="EMBL" id="CAF0743582.1"/>
    </source>
</evidence>
<protein>
    <recommendedName>
        <fullName evidence="5">Phospholipid/glycerol acyltransferase domain-containing protein</fullName>
    </recommendedName>
</protein>
<dbReference type="EMBL" id="CAJNOC010000314">
    <property type="protein sequence ID" value="CAF0743582.1"/>
    <property type="molecule type" value="Genomic_DNA"/>
</dbReference>
<feature type="transmembrane region" description="Helical" evidence="4">
    <location>
        <begin position="318"/>
        <end position="337"/>
    </location>
</feature>
<gene>
    <name evidence="6" type="ORF">OXX778_LOCUS3523</name>
</gene>
<keyword evidence="4" id="KW-0472">Membrane</keyword>
<feature type="transmembrane region" description="Helical" evidence="4">
    <location>
        <begin position="52"/>
        <end position="70"/>
    </location>
</feature>
<accession>A0A813NV44</accession>
<dbReference type="InterPro" id="IPR002123">
    <property type="entry name" value="Plipid/glycerol_acylTrfase"/>
</dbReference>
<dbReference type="SUPFAM" id="SSF69593">
    <property type="entry name" value="Glycerol-3-phosphate (1)-acyltransferase"/>
    <property type="match status" value="1"/>
</dbReference>
<sequence length="384" mass="45103">MFMSLKEFKKWFLPQVLISYTFLVSGLIINVLQLITFITIRPFNKHLYKRIIYYLSYSLYSAFPCLTHWWSRTKVTYYAKDEDFKMFGKENCFCVLNHKYDVDWNFGLVICQQINLLGGSKVVLKDSLKYIPILGWSWAFGEYIFLKRVWDKDHKILVEDMKNILDYPKDLPYSISIFCEGTRYTKEKYEESAKIAKEKGVPVLKHHLLPRSKGFNLMASQIKGKIDYLYDITLAIDDVEGHSPTFLDIKDGIPLDVQIFIRRIPMSLVPAEDEKKCSDFLQKLYMEKDEIFDVYHRTGSFDELGVNKHVIKLNKWDLYNSIFWLAVILIPSFYYFVSLLLNGSWLIRGVIFFIFVTVNFLTKKMMAESSSKNGSSFGLPKKLN</sequence>
<keyword evidence="3" id="KW-0012">Acyltransferase</keyword>
<keyword evidence="4" id="KW-1133">Transmembrane helix</keyword>
<dbReference type="GO" id="GO:0012505">
    <property type="term" value="C:endomembrane system"/>
    <property type="evidence" value="ECO:0007669"/>
    <property type="project" value="TreeGrafter"/>
</dbReference>
<dbReference type="InterPro" id="IPR032098">
    <property type="entry name" value="Acyltransf_C"/>
</dbReference>
<evidence type="ECO:0000313" key="7">
    <source>
        <dbReference type="Proteomes" id="UP000663879"/>
    </source>
</evidence>
<dbReference type="GO" id="GO:0003841">
    <property type="term" value="F:1-acylglycerol-3-phosphate O-acyltransferase activity"/>
    <property type="evidence" value="ECO:0007669"/>
    <property type="project" value="TreeGrafter"/>
</dbReference>
<dbReference type="AlphaFoldDB" id="A0A813NV44"/>
<evidence type="ECO:0000256" key="3">
    <source>
        <dbReference type="ARBA" id="ARBA00023315"/>
    </source>
</evidence>
<comment type="similarity">
    <text evidence="1">Belongs to the 1-acyl-sn-glycerol-3-phosphate acyltransferase family.</text>
</comment>
<feature type="domain" description="Phospholipid/glycerol acyltransferase" evidence="5">
    <location>
        <begin position="92"/>
        <end position="216"/>
    </location>
</feature>
<reference evidence="6" key="1">
    <citation type="submission" date="2021-02" db="EMBL/GenBank/DDBJ databases">
        <authorList>
            <person name="Nowell W R."/>
        </authorList>
    </citation>
    <scope>NUCLEOTIDE SEQUENCE</scope>
    <source>
        <strain evidence="6">Ploen Becks lab</strain>
    </source>
</reference>
<evidence type="ECO:0000256" key="1">
    <source>
        <dbReference type="ARBA" id="ARBA00008655"/>
    </source>
</evidence>
<dbReference type="CDD" id="cd07990">
    <property type="entry name" value="LPLAT_LCLAT1-like"/>
    <property type="match status" value="1"/>
</dbReference>
<feature type="transmembrane region" description="Helical" evidence="4">
    <location>
        <begin position="20"/>
        <end position="40"/>
    </location>
</feature>
<evidence type="ECO:0000256" key="2">
    <source>
        <dbReference type="ARBA" id="ARBA00022679"/>
    </source>
</evidence>
<proteinExistence type="inferred from homology"/>
<dbReference type="Pfam" id="PF16076">
    <property type="entry name" value="Acyltransf_C"/>
    <property type="match status" value="1"/>
</dbReference>
<evidence type="ECO:0000259" key="5">
    <source>
        <dbReference type="SMART" id="SM00563"/>
    </source>
</evidence>
<feature type="transmembrane region" description="Helical" evidence="4">
    <location>
        <begin position="343"/>
        <end position="362"/>
    </location>
</feature>
<dbReference type="Proteomes" id="UP000663879">
    <property type="component" value="Unassembled WGS sequence"/>
</dbReference>
<keyword evidence="4" id="KW-0812">Transmembrane</keyword>
<organism evidence="6 7">
    <name type="scientific">Brachionus calyciflorus</name>
    <dbReference type="NCBI Taxonomy" id="104777"/>
    <lineage>
        <taxon>Eukaryota</taxon>
        <taxon>Metazoa</taxon>
        <taxon>Spiralia</taxon>
        <taxon>Gnathifera</taxon>
        <taxon>Rotifera</taxon>
        <taxon>Eurotatoria</taxon>
        <taxon>Monogononta</taxon>
        <taxon>Pseudotrocha</taxon>
        <taxon>Ploima</taxon>
        <taxon>Brachionidae</taxon>
        <taxon>Brachionus</taxon>
    </lineage>
</organism>
<dbReference type="Pfam" id="PF01553">
    <property type="entry name" value="Acyltransferase"/>
    <property type="match status" value="1"/>
</dbReference>
<name>A0A813NV44_9BILA</name>
<keyword evidence="2" id="KW-0808">Transferase</keyword>
<dbReference type="SMART" id="SM00563">
    <property type="entry name" value="PlsC"/>
    <property type="match status" value="1"/>
</dbReference>
<evidence type="ECO:0000256" key="4">
    <source>
        <dbReference type="SAM" id="Phobius"/>
    </source>
</evidence>
<dbReference type="OrthoDB" id="189226at2759"/>
<dbReference type="PANTHER" id="PTHR10983">
    <property type="entry name" value="1-ACYLGLYCEROL-3-PHOSPHATE ACYLTRANSFERASE-RELATED"/>
    <property type="match status" value="1"/>
</dbReference>
<comment type="caution">
    <text evidence="6">The sequence shown here is derived from an EMBL/GenBank/DDBJ whole genome shotgun (WGS) entry which is preliminary data.</text>
</comment>